<feature type="coiled-coil region" evidence="2">
    <location>
        <begin position="146"/>
        <end position="252"/>
    </location>
</feature>
<keyword evidence="1 2" id="KW-0175">Coiled coil</keyword>
<gene>
    <name evidence="5" type="primary">LOC103609737</name>
</gene>
<accession>A0ABM0SHA4</accession>
<protein>
    <submittedName>
        <fullName evidence="5">Coiled-coil domain-containing protein 144C</fullName>
    </submittedName>
</protein>
<keyword evidence="4" id="KW-1185">Reference proteome</keyword>
<feature type="domain" description="CCDC144C-like coiled-coil" evidence="3">
    <location>
        <begin position="1"/>
        <end position="225"/>
    </location>
</feature>
<dbReference type="InterPro" id="IPR039497">
    <property type="entry name" value="CC144C-like_CC_dom"/>
</dbReference>
<dbReference type="RefSeq" id="XP_008592245.1">
    <property type="nucleotide sequence ID" value="XM_008594023.1"/>
</dbReference>
<dbReference type="Pfam" id="PF14915">
    <property type="entry name" value="CCDC144C"/>
    <property type="match status" value="1"/>
</dbReference>
<dbReference type="Proteomes" id="UP000694923">
    <property type="component" value="Unplaced"/>
</dbReference>
<dbReference type="InterPro" id="IPR050657">
    <property type="entry name" value="Ankyrin_repeat_domain"/>
</dbReference>
<reference evidence="5" key="1">
    <citation type="submission" date="2025-08" db="UniProtKB">
        <authorList>
            <consortium name="RefSeq"/>
        </authorList>
    </citation>
    <scope>IDENTIFICATION</scope>
</reference>
<evidence type="ECO:0000256" key="2">
    <source>
        <dbReference type="SAM" id="Coils"/>
    </source>
</evidence>
<proteinExistence type="predicted"/>
<dbReference type="GeneID" id="103609737"/>
<evidence type="ECO:0000256" key="1">
    <source>
        <dbReference type="ARBA" id="ARBA00023054"/>
    </source>
</evidence>
<name>A0ABM0SHA4_GALVR</name>
<feature type="coiled-coil region" evidence="2">
    <location>
        <begin position="5"/>
        <end position="39"/>
    </location>
</feature>
<dbReference type="PANTHER" id="PTHR24147">
    <property type="entry name" value="ANKYRIN REPEAT DOMAIN 36-RELATED"/>
    <property type="match status" value="1"/>
</dbReference>
<evidence type="ECO:0000259" key="3">
    <source>
        <dbReference type="Pfam" id="PF14915"/>
    </source>
</evidence>
<feature type="non-terminal residue" evidence="5">
    <location>
        <position position="266"/>
    </location>
</feature>
<organism evidence="4 5">
    <name type="scientific">Galeopterus variegatus</name>
    <name type="common">Malayan flying lemur</name>
    <name type="synonym">Cynocephalus variegatus</name>
    <dbReference type="NCBI Taxonomy" id="482537"/>
    <lineage>
        <taxon>Eukaryota</taxon>
        <taxon>Metazoa</taxon>
        <taxon>Chordata</taxon>
        <taxon>Craniata</taxon>
        <taxon>Vertebrata</taxon>
        <taxon>Euteleostomi</taxon>
        <taxon>Mammalia</taxon>
        <taxon>Eutheria</taxon>
        <taxon>Euarchontoglires</taxon>
        <taxon>Dermoptera</taxon>
        <taxon>Cynocephalidae</taxon>
        <taxon>Galeopterus</taxon>
    </lineage>
</organism>
<evidence type="ECO:0000313" key="5">
    <source>
        <dbReference type="RefSeq" id="XP_008592245.1"/>
    </source>
</evidence>
<feature type="coiled-coil region" evidence="2">
    <location>
        <begin position="75"/>
        <end position="109"/>
    </location>
</feature>
<sequence length="266" mass="31692">MNFNISVLKDKNEFLSQQISKAESKTDSLEIELHRIRDALRENTLVLECMQRDLSQIQCRMKEIEHFYQNEQSKVNKCIGNQESVEERISQLQRENCFLRQQLNEARNKADHKAKIVINFQCQCCGTVRTLQVQSEKTTLILEKRSEQFINERNHLKEKLRQHENEEKIEVDDLRAQLEATSSECLRLDEESQVQQELLSMKIGLKKCEELEKAKKKLEQEIVNLISHMEMNMVERGELEQYEREIKERARQEILEKLEEVNLFLR</sequence>
<evidence type="ECO:0000313" key="4">
    <source>
        <dbReference type="Proteomes" id="UP000694923"/>
    </source>
</evidence>
<dbReference type="PANTHER" id="PTHR24147:SF53">
    <property type="entry name" value="ANKYRIN REPEAT DOMAIN 26"/>
    <property type="match status" value="1"/>
</dbReference>